<dbReference type="InterPro" id="IPR045152">
    <property type="entry name" value="EDC4-like"/>
</dbReference>
<dbReference type="InterPro" id="IPR049404">
    <property type="entry name" value="EDC4_C"/>
</dbReference>
<dbReference type="AlphaFoldDB" id="A0A0R3PVB3"/>
<gene>
    <name evidence="6" type="ORF">ACOC_LOCUS9951</name>
</gene>
<reference evidence="8" key="1">
    <citation type="submission" date="2017-02" db="UniProtKB">
        <authorList>
            <consortium name="WormBaseParasite"/>
        </authorList>
    </citation>
    <scope>IDENTIFICATION</scope>
</reference>
<accession>A0A0R3PVB3</accession>
<dbReference type="InterPro" id="IPR044938">
    <property type="entry name" value="EDC4_C_sf"/>
</dbReference>
<comment type="subcellular location">
    <subcellularLocation>
        <location evidence="1">Cytoplasm</location>
    </subcellularLocation>
</comment>
<reference evidence="6 7" key="2">
    <citation type="submission" date="2018-11" db="EMBL/GenBank/DDBJ databases">
        <authorList>
            <consortium name="Pathogen Informatics"/>
        </authorList>
    </citation>
    <scope>NUCLEOTIDE SEQUENCE [LARGE SCALE GENOMIC DNA]</scope>
    <source>
        <strain evidence="6 7">Costa Rica</strain>
    </source>
</reference>
<organism evidence="8">
    <name type="scientific">Angiostrongylus costaricensis</name>
    <name type="common">Nematode worm</name>
    <dbReference type="NCBI Taxonomy" id="334426"/>
    <lineage>
        <taxon>Eukaryota</taxon>
        <taxon>Metazoa</taxon>
        <taxon>Ecdysozoa</taxon>
        <taxon>Nematoda</taxon>
        <taxon>Chromadorea</taxon>
        <taxon>Rhabditida</taxon>
        <taxon>Rhabditina</taxon>
        <taxon>Rhabditomorpha</taxon>
        <taxon>Strongyloidea</taxon>
        <taxon>Metastrongylidae</taxon>
        <taxon>Angiostrongylus</taxon>
    </lineage>
</organism>
<dbReference type="Pfam" id="PF21289">
    <property type="entry name" value="EDC4_C"/>
    <property type="match status" value="1"/>
</dbReference>
<evidence type="ECO:0000256" key="2">
    <source>
        <dbReference type="ARBA" id="ARBA00022490"/>
    </source>
</evidence>
<dbReference type="EMBL" id="UYYA01004381">
    <property type="protein sequence ID" value="VDM61536.1"/>
    <property type="molecule type" value="Genomic_DNA"/>
</dbReference>
<feature type="domain" description="Enhancer of mRNA-decapping protein 4 C-terminal" evidence="5">
    <location>
        <begin position="85"/>
        <end position="204"/>
    </location>
</feature>
<evidence type="ECO:0000256" key="4">
    <source>
        <dbReference type="ARBA" id="ARBA00022737"/>
    </source>
</evidence>
<keyword evidence="7" id="KW-1185">Reference proteome</keyword>
<dbReference type="GO" id="GO:0000932">
    <property type="term" value="C:P-body"/>
    <property type="evidence" value="ECO:0007669"/>
    <property type="project" value="TreeGrafter"/>
</dbReference>
<keyword evidence="3" id="KW-0853">WD repeat</keyword>
<evidence type="ECO:0000259" key="5">
    <source>
        <dbReference type="Pfam" id="PF21289"/>
    </source>
</evidence>
<dbReference type="OrthoDB" id="21128at2759"/>
<dbReference type="STRING" id="334426.A0A0R3PVB3"/>
<dbReference type="Gene3D" id="1.10.220.100">
    <property type="entry name" value="conserved c-terminal region of ge- 1"/>
    <property type="match status" value="1"/>
</dbReference>
<sequence>MDEGCFIFDCNISRGNKYGIQLGWVCGDPVRQPVCQYSSRLVFTGCVVQITYLQQMRALQTATLAAVAASATPAPSSVCADRQAVAHLIRNNQVHLAFETALNQGDQAALEFVCNNVDPDELFRHPGALSQPVLISLLQQLSLRLDSDTDLKFRYMEHIVDVLQPHDDDIGMMVPKVVEGLMQSLTEFYNTTANPSLKRQARVLNQLVRNLRKI</sequence>
<keyword evidence="2" id="KW-0963">Cytoplasm</keyword>
<evidence type="ECO:0000256" key="3">
    <source>
        <dbReference type="ARBA" id="ARBA00022574"/>
    </source>
</evidence>
<evidence type="ECO:0000313" key="7">
    <source>
        <dbReference type="Proteomes" id="UP000267027"/>
    </source>
</evidence>
<dbReference type="WBParaSite" id="ACOC_0000995001-mRNA-1">
    <property type="protein sequence ID" value="ACOC_0000995001-mRNA-1"/>
    <property type="gene ID" value="ACOC_0000995001"/>
</dbReference>
<keyword evidence="4" id="KW-0677">Repeat</keyword>
<dbReference type="PANTHER" id="PTHR15598:SF5">
    <property type="entry name" value="ENHANCER OF MRNA-DECAPPING PROTEIN 4"/>
    <property type="match status" value="1"/>
</dbReference>
<dbReference type="GO" id="GO:0031087">
    <property type="term" value="P:deadenylation-independent decapping of nuclear-transcribed mRNA"/>
    <property type="evidence" value="ECO:0007669"/>
    <property type="project" value="InterPro"/>
</dbReference>
<evidence type="ECO:0000256" key="1">
    <source>
        <dbReference type="ARBA" id="ARBA00004496"/>
    </source>
</evidence>
<dbReference type="PANTHER" id="PTHR15598">
    <property type="entry name" value="ENHANCER OF MRNA-DECAPPING PROTEIN 4"/>
    <property type="match status" value="1"/>
</dbReference>
<name>A0A0R3PVB3_ANGCS</name>
<evidence type="ECO:0000313" key="8">
    <source>
        <dbReference type="WBParaSite" id="ACOC_0000995001-mRNA-1"/>
    </source>
</evidence>
<protein>
    <submittedName>
        <fullName evidence="8">CTLH domain-containing protein</fullName>
    </submittedName>
</protein>
<proteinExistence type="predicted"/>
<dbReference type="Proteomes" id="UP000267027">
    <property type="component" value="Unassembled WGS sequence"/>
</dbReference>
<evidence type="ECO:0000313" key="6">
    <source>
        <dbReference type="EMBL" id="VDM61536.1"/>
    </source>
</evidence>